<organism evidence="1 2">
    <name type="scientific">Grus japonensis</name>
    <name type="common">Japanese crane</name>
    <name type="synonym">Red-crowned crane</name>
    <dbReference type="NCBI Taxonomy" id="30415"/>
    <lineage>
        <taxon>Eukaryota</taxon>
        <taxon>Metazoa</taxon>
        <taxon>Chordata</taxon>
        <taxon>Craniata</taxon>
        <taxon>Vertebrata</taxon>
        <taxon>Euteleostomi</taxon>
        <taxon>Archelosauria</taxon>
        <taxon>Archosauria</taxon>
        <taxon>Dinosauria</taxon>
        <taxon>Saurischia</taxon>
        <taxon>Theropoda</taxon>
        <taxon>Coelurosauria</taxon>
        <taxon>Aves</taxon>
        <taxon>Neognathae</taxon>
        <taxon>Neoaves</taxon>
        <taxon>Gruiformes</taxon>
        <taxon>Gruidae</taxon>
        <taxon>Grus</taxon>
    </lineage>
</organism>
<dbReference type="PANTHER" id="PTHR33332">
    <property type="entry name" value="REVERSE TRANSCRIPTASE DOMAIN-CONTAINING PROTEIN"/>
    <property type="match status" value="1"/>
</dbReference>
<dbReference type="EMBL" id="BAAFJT010000018">
    <property type="protein sequence ID" value="GAB0197863.1"/>
    <property type="molecule type" value="Genomic_DNA"/>
</dbReference>
<dbReference type="Proteomes" id="UP001623348">
    <property type="component" value="Unassembled WGS sequence"/>
</dbReference>
<evidence type="ECO:0000313" key="1">
    <source>
        <dbReference type="EMBL" id="GAB0197863.1"/>
    </source>
</evidence>
<evidence type="ECO:0000313" key="2">
    <source>
        <dbReference type="Proteomes" id="UP001623348"/>
    </source>
</evidence>
<accession>A0ABC9XJJ4</accession>
<sequence length="301" mass="33329">MGLSGIECTLSKFVDDTKLSGVVDTLKGRDAVQRDLDRLERWACANFMKFNQAKCKVLHMSRGNLKHGYRLGDEWIESSPGEKDLGVLVDEKHPGLHHDQQVEADQTREDAIIGISMWKANRILGCIKSSIKGGDSAPLLHSGETPLQYCIQLWGPQDKKDTELLDEEEPFVPPGTQCQKVFNLVFELDAVHHWMSPHPMYIEIPVAGNVYLALSGGATVRRLVLNPQASDWSPSNLDNLALCQVLGNELKLSHFPCIILDSGNVLAGVCEPHTSYKLDISDTRSPSHLAIELAVDNLNTK</sequence>
<comment type="caution">
    <text evidence="1">The sequence shown here is derived from an EMBL/GenBank/DDBJ whole genome shotgun (WGS) entry which is preliminary data.</text>
</comment>
<protein>
    <submittedName>
        <fullName evidence="1">cAMP-dependent protein kinase inhibitor alpha</fullName>
    </submittedName>
</protein>
<name>A0ABC9XJJ4_GRUJA</name>
<proteinExistence type="predicted"/>
<gene>
    <name evidence="1" type="ORF">GRJ2_002251700</name>
</gene>
<keyword evidence="2" id="KW-1185">Reference proteome</keyword>
<reference evidence="1 2" key="1">
    <citation type="submission" date="2024-06" db="EMBL/GenBank/DDBJ databases">
        <title>The draft genome of Grus japonensis, version 3.</title>
        <authorList>
            <person name="Nabeshima K."/>
            <person name="Suzuki S."/>
            <person name="Onuma M."/>
        </authorList>
    </citation>
    <scope>NUCLEOTIDE SEQUENCE [LARGE SCALE GENOMIC DNA]</scope>
    <source>
        <strain evidence="1 2">451A</strain>
    </source>
</reference>
<keyword evidence="1" id="KW-0649">Protein kinase inhibitor</keyword>
<dbReference type="AlphaFoldDB" id="A0ABC9XJJ4"/>
<dbReference type="GO" id="GO:0004860">
    <property type="term" value="F:protein kinase inhibitor activity"/>
    <property type="evidence" value="ECO:0007669"/>
    <property type="project" value="UniProtKB-KW"/>
</dbReference>